<feature type="signal peptide" evidence="8">
    <location>
        <begin position="1"/>
        <end position="17"/>
    </location>
</feature>
<reference evidence="10 11" key="1">
    <citation type="submission" date="2015-04" db="EMBL/GenBank/DDBJ databases">
        <authorList>
            <person name="Syromyatnikov M.Y."/>
            <person name="Popov V.N."/>
        </authorList>
    </citation>
    <scope>NUCLEOTIDE SEQUENCE [LARGE SCALE GENOMIC DNA]</scope>
</reference>
<dbReference type="GO" id="GO:0007586">
    <property type="term" value="P:digestion"/>
    <property type="evidence" value="ECO:0007669"/>
    <property type="project" value="UniProtKB-KW"/>
</dbReference>
<dbReference type="CDD" id="cd00190">
    <property type="entry name" value="Tryp_SPc"/>
    <property type="match status" value="1"/>
</dbReference>
<evidence type="ECO:0000313" key="11">
    <source>
        <dbReference type="Proteomes" id="UP000183832"/>
    </source>
</evidence>
<keyword evidence="4 7" id="KW-0720">Serine protease</keyword>
<evidence type="ECO:0000259" key="9">
    <source>
        <dbReference type="PROSITE" id="PS50240"/>
    </source>
</evidence>
<sequence>MKFFIAILLTLICVVFAKTPPNRINRANIQWRQFIIGGTEVEDFSQFAYQLSMRYVEIHVCGASIIALHWALSAAHCFENNVFPDMISFRAGSRDRFEGGIVVNAEQFFIHPLFDRLSYDFDAAVVRTIEPFIGKDVEVISLIPMGFWLTPGTIGTISGWGIVDEGHLAINLQKLDLEIWDQHECFVKWFGEITSNMFCAGGEPGYDSCNGDSGGAMVVDGVQVGIVSTGATTCGINFPGVYTNITHPSIRAFILHRTGV</sequence>
<evidence type="ECO:0000256" key="2">
    <source>
        <dbReference type="ARBA" id="ARBA00022757"/>
    </source>
</evidence>
<evidence type="ECO:0000256" key="7">
    <source>
        <dbReference type="RuleBase" id="RU363034"/>
    </source>
</evidence>
<dbReference type="AlphaFoldDB" id="A0A1J1IHE3"/>
<evidence type="ECO:0000256" key="4">
    <source>
        <dbReference type="ARBA" id="ARBA00022825"/>
    </source>
</evidence>
<dbReference type="InterPro" id="IPR009003">
    <property type="entry name" value="Peptidase_S1_PA"/>
</dbReference>
<evidence type="ECO:0000256" key="3">
    <source>
        <dbReference type="ARBA" id="ARBA00022801"/>
    </source>
</evidence>
<dbReference type="SUPFAM" id="SSF50494">
    <property type="entry name" value="Trypsin-like serine proteases"/>
    <property type="match status" value="1"/>
</dbReference>
<dbReference type="InterPro" id="IPR050430">
    <property type="entry name" value="Peptidase_S1"/>
</dbReference>
<dbReference type="InterPro" id="IPR001254">
    <property type="entry name" value="Trypsin_dom"/>
</dbReference>
<dbReference type="Proteomes" id="UP000183832">
    <property type="component" value="Unassembled WGS sequence"/>
</dbReference>
<dbReference type="PANTHER" id="PTHR24276">
    <property type="entry name" value="POLYSERASE-RELATED"/>
    <property type="match status" value="1"/>
</dbReference>
<evidence type="ECO:0000256" key="5">
    <source>
        <dbReference type="ARBA" id="ARBA00023157"/>
    </source>
</evidence>
<dbReference type="InterPro" id="IPR033116">
    <property type="entry name" value="TRYPSIN_SER"/>
</dbReference>
<keyword evidence="1 7" id="KW-0645">Protease</keyword>
<evidence type="ECO:0000313" key="10">
    <source>
        <dbReference type="EMBL" id="CRK99624.1"/>
    </source>
</evidence>
<evidence type="ECO:0000256" key="8">
    <source>
        <dbReference type="SAM" id="SignalP"/>
    </source>
</evidence>
<keyword evidence="5" id="KW-1015">Disulfide bond</keyword>
<name>A0A1J1IHE3_9DIPT</name>
<dbReference type="SMART" id="SM00020">
    <property type="entry name" value="Tryp_SPc"/>
    <property type="match status" value="1"/>
</dbReference>
<gene>
    <name evidence="10" type="primary">similar to Trypsin-1</name>
    <name evidence="10" type="ORF">CLUMA_CG012936</name>
</gene>
<keyword evidence="8" id="KW-0732">Signal</keyword>
<evidence type="ECO:0000256" key="6">
    <source>
        <dbReference type="ARBA" id="ARBA00024195"/>
    </source>
</evidence>
<dbReference type="OrthoDB" id="10059102at2759"/>
<evidence type="ECO:0000256" key="1">
    <source>
        <dbReference type="ARBA" id="ARBA00022670"/>
    </source>
</evidence>
<dbReference type="GO" id="GO:0004252">
    <property type="term" value="F:serine-type endopeptidase activity"/>
    <property type="evidence" value="ECO:0007669"/>
    <property type="project" value="InterPro"/>
</dbReference>
<dbReference type="PANTHER" id="PTHR24276:SF91">
    <property type="entry name" value="AT26814P-RELATED"/>
    <property type="match status" value="1"/>
</dbReference>
<feature type="chain" id="PRO_5013176121" evidence="8">
    <location>
        <begin position="18"/>
        <end position="260"/>
    </location>
</feature>
<feature type="domain" description="Peptidase S1" evidence="9">
    <location>
        <begin position="35"/>
        <end position="259"/>
    </location>
</feature>
<dbReference type="STRING" id="568069.A0A1J1IHE3"/>
<dbReference type="Gene3D" id="2.40.10.10">
    <property type="entry name" value="Trypsin-like serine proteases"/>
    <property type="match status" value="1"/>
</dbReference>
<keyword evidence="3 7" id="KW-0378">Hydrolase</keyword>
<keyword evidence="2" id="KW-0222">Digestion</keyword>
<accession>A0A1J1IHE3</accession>
<dbReference type="InterPro" id="IPR001314">
    <property type="entry name" value="Peptidase_S1A"/>
</dbReference>
<dbReference type="PRINTS" id="PR00722">
    <property type="entry name" value="CHYMOTRYPSIN"/>
</dbReference>
<dbReference type="InterPro" id="IPR043504">
    <property type="entry name" value="Peptidase_S1_PA_chymotrypsin"/>
</dbReference>
<dbReference type="PROSITE" id="PS00134">
    <property type="entry name" value="TRYPSIN_HIS"/>
    <property type="match status" value="1"/>
</dbReference>
<dbReference type="Pfam" id="PF00089">
    <property type="entry name" value="Trypsin"/>
    <property type="match status" value="1"/>
</dbReference>
<dbReference type="PROSITE" id="PS50240">
    <property type="entry name" value="TRYPSIN_DOM"/>
    <property type="match status" value="1"/>
</dbReference>
<comment type="similarity">
    <text evidence="6">Belongs to the peptidase S1 family. CLIP subfamily.</text>
</comment>
<dbReference type="EMBL" id="CVRI01000051">
    <property type="protein sequence ID" value="CRK99624.1"/>
    <property type="molecule type" value="Genomic_DNA"/>
</dbReference>
<dbReference type="PROSITE" id="PS00135">
    <property type="entry name" value="TRYPSIN_SER"/>
    <property type="match status" value="1"/>
</dbReference>
<keyword evidence="11" id="KW-1185">Reference proteome</keyword>
<dbReference type="GO" id="GO:0006508">
    <property type="term" value="P:proteolysis"/>
    <property type="evidence" value="ECO:0007669"/>
    <property type="project" value="UniProtKB-KW"/>
</dbReference>
<organism evidence="10 11">
    <name type="scientific">Clunio marinus</name>
    <dbReference type="NCBI Taxonomy" id="568069"/>
    <lineage>
        <taxon>Eukaryota</taxon>
        <taxon>Metazoa</taxon>
        <taxon>Ecdysozoa</taxon>
        <taxon>Arthropoda</taxon>
        <taxon>Hexapoda</taxon>
        <taxon>Insecta</taxon>
        <taxon>Pterygota</taxon>
        <taxon>Neoptera</taxon>
        <taxon>Endopterygota</taxon>
        <taxon>Diptera</taxon>
        <taxon>Nematocera</taxon>
        <taxon>Chironomoidea</taxon>
        <taxon>Chironomidae</taxon>
        <taxon>Clunio</taxon>
    </lineage>
</organism>
<dbReference type="InterPro" id="IPR018114">
    <property type="entry name" value="TRYPSIN_HIS"/>
</dbReference>
<protein>
    <submittedName>
        <fullName evidence="10">CLUMA_CG012936, isoform A</fullName>
    </submittedName>
</protein>
<proteinExistence type="inferred from homology"/>